<sequence>MNPLPLRAEAIGLILFAFLPLVMLLVGGYAVWEWWYLDRLPAGEAAAYGTAERLTPGVLAVVVFFLWMGGLLVSVGWTLALRVIARYRWPFGASFALLLGILWVTRQTLAL</sequence>
<feature type="transmembrane region" description="Helical" evidence="1">
    <location>
        <begin position="12"/>
        <end position="32"/>
    </location>
</feature>
<reference evidence="4 5" key="1">
    <citation type="submission" date="2016-10" db="EMBL/GenBank/DDBJ databases">
        <authorList>
            <person name="de Groot N.N."/>
        </authorList>
    </citation>
    <scope>NUCLEOTIDE SEQUENCE [LARGE SCALE GENOMIC DNA]</scope>
    <source>
        <strain evidence="2 4">DSM 373</strain>
        <strain evidence="3 5">DSM 378</strain>
    </source>
</reference>
<protein>
    <submittedName>
        <fullName evidence="2">Uncharacterized protein</fullName>
    </submittedName>
</protein>
<accession>A0A1H6RXE8</accession>
<name>A0A1H6RXE8_9GAMM</name>
<keyword evidence="1" id="KW-1133">Transmembrane helix</keyword>
<keyword evidence="1" id="KW-0812">Transmembrane</keyword>
<evidence type="ECO:0000313" key="2">
    <source>
        <dbReference type="EMBL" id="SEI60518.1"/>
    </source>
</evidence>
<dbReference type="Proteomes" id="UP000199267">
    <property type="component" value="Unassembled WGS sequence"/>
</dbReference>
<organism evidence="2 4">
    <name type="scientific">Azotobacter beijerinckii</name>
    <dbReference type="NCBI Taxonomy" id="170623"/>
    <lineage>
        <taxon>Bacteria</taxon>
        <taxon>Pseudomonadati</taxon>
        <taxon>Pseudomonadota</taxon>
        <taxon>Gammaproteobacteria</taxon>
        <taxon>Pseudomonadales</taxon>
        <taxon>Pseudomonadaceae</taxon>
        <taxon>Azotobacter</taxon>
    </lineage>
</organism>
<dbReference type="RefSeq" id="WP_090624009.1">
    <property type="nucleotide sequence ID" value="NZ_FNYQ01000011.1"/>
</dbReference>
<keyword evidence="1" id="KW-0472">Membrane</keyword>
<evidence type="ECO:0000313" key="4">
    <source>
        <dbReference type="Proteomes" id="UP000199250"/>
    </source>
</evidence>
<feature type="transmembrane region" description="Helical" evidence="1">
    <location>
        <begin position="58"/>
        <end position="80"/>
    </location>
</feature>
<dbReference type="Proteomes" id="UP000199250">
    <property type="component" value="Unassembled WGS sequence"/>
</dbReference>
<dbReference type="EMBL" id="FOFJ01000042">
    <property type="protein sequence ID" value="SER32535.1"/>
    <property type="molecule type" value="Genomic_DNA"/>
</dbReference>
<evidence type="ECO:0000313" key="3">
    <source>
        <dbReference type="EMBL" id="SER32535.1"/>
    </source>
</evidence>
<dbReference type="AlphaFoldDB" id="A0A1H6RXE8"/>
<proteinExistence type="predicted"/>
<gene>
    <name evidence="2" type="ORF">SAMN04244572_01027</name>
    <name evidence="3" type="ORF">SAMN04244573_03377</name>
</gene>
<dbReference type="EMBL" id="FNYQ01000011">
    <property type="protein sequence ID" value="SEI60518.1"/>
    <property type="molecule type" value="Genomic_DNA"/>
</dbReference>
<evidence type="ECO:0000256" key="1">
    <source>
        <dbReference type="SAM" id="Phobius"/>
    </source>
</evidence>
<dbReference type="OrthoDB" id="7041748at2"/>
<feature type="transmembrane region" description="Helical" evidence="1">
    <location>
        <begin position="87"/>
        <end position="105"/>
    </location>
</feature>
<evidence type="ECO:0000313" key="5">
    <source>
        <dbReference type="Proteomes" id="UP000199267"/>
    </source>
</evidence>